<dbReference type="EC" id="5.1.1.7" evidence="3 9"/>
<feature type="binding site" evidence="9">
    <location>
        <position position="70"/>
    </location>
    <ligand>
        <name>substrate</name>
    </ligand>
</feature>
<dbReference type="EMBL" id="CP034086">
    <property type="protein sequence ID" value="AZG76207.1"/>
    <property type="molecule type" value="Genomic_DNA"/>
</dbReference>
<evidence type="ECO:0000256" key="8">
    <source>
        <dbReference type="ARBA" id="ARBA00051712"/>
    </source>
</evidence>
<dbReference type="UniPathway" id="UPA00034">
    <property type="reaction ID" value="UER00025"/>
</dbReference>
<comment type="pathway">
    <text evidence="1 9">Amino-acid biosynthesis; L-lysine biosynthesis via DAP pathway; DL-2,6-diaminopimelate from LL-2,6-diaminopimelate: step 1/1.</text>
</comment>
<evidence type="ECO:0000256" key="6">
    <source>
        <dbReference type="ARBA" id="ARBA00023154"/>
    </source>
</evidence>
<dbReference type="GO" id="GO:0009089">
    <property type="term" value="P:lysine biosynthetic process via diaminopimelate"/>
    <property type="evidence" value="ECO:0007669"/>
    <property type="project" value="UniProtKB-UniRule"/>
</dbReference>
<feature type="binding site" evidence="9">
    <location>
        <position position="163"/>
    </location>
    <ligand>
        <name>substrate</name>
    </ligand>
</feature>
<keyword evidence="4 9" id="KW-0963">Cytoplasm</keyword>
<keyword evidence="5 9" id="KW-0028">Amino-acid biosynthesis</keyword>
<evidence type="ECO:0000313" key="12">
    <source>
        <dbReference type="Proteomes" id="UP000273982"/>
    </source>
</evidence>
<dbReference type="AlphaFoldDB" id="A0A3G8M3C8"/>
<gene>
    <name evidence="9" type="primary">dapF</name>
    <name evidence="11" type="ORF">EHO51_05385</name>
</gene>
<dbReference type="HAMAP" id="MF_00197">
    <property type="entry name" value="DAP_epimerase"/>
    <property type="match status" value="1"/>
</dbReference>
<reference evidence="11 12" key="1">
    <citation type="submission" date="2018-11" db="EMBL/GenBank/DDBJ databases">
        <title>Genome squencing of methanotrophic bacteria isolated from alkaline groundwater in Korea.</title>
        <authorList>
            <person name="Nguyen L.N."/>
        </authorList>
    </citation>
    <scope>NUCLEOTIDE SEQUENCE [LARGE SCALE GENOMIC DNA]</scope>
    <source>
        <strain evidence="11 12">GW6</strain>
    </source>
</reference>
<feature type="binding site" evidence="9">
    <location>
        <position position="18"/>
    </location>
    <ligand>
        <name>substrate</name>
    </ligand>
</feature>
<sequence length="287" mass="31254">MAHPLDHLPILRMNGAGNEILILDLRGSEHELAPQEARAIAKAPGLRFDQLMALHTPRKPGDDAYMRIYNIDGSLSAACGNGTRCVAYALAREGKDALRLETDAGLIETRQQADAVFTVDMGRPRLGWQEIPLARAVEDTREVALDPPVAGAPSRFSAVSMGNPHAVFFVDDATQLDLETLGPRIERHPLFPERVNVSFAQMLSRDDILLRVWERGTGATKACGSAACATLVAAARVGLSERAARLRLPGGDLQIEWRADDHVLMTGAVEFEFETRLDPQIFEGVAA</sequence>
<dbReference type="PROSITE" id="PS01326">
    <property type="entry name" value="DAP_EPIMERASE"/>
    <property type="match status" value="1"/>
</dbReference>
<keyword evidence="7 9" id="KW-0413">Isomerase</keyword>
<organism evidence="11 12">
    <name type="scientific">Methylocystis rosea</name>
    <dbReference type="NCBI Taxonomy" id="173366"/>
    <lineage>
        <taxon>Bacteria</taxon>
        <taxon>Pseudomonadati</taxon>
        <taxon>Pseudomonadota</taxon>
        <taxon>Alphaproteobacteria</taxon>
        <taxon>Hyphomicrobiales</taxon>
        <taxon>Methylocystaceae</taxon>
        <taxon>Methylocystis</taxon>
    </lineage>
</organism>
<comment type="subunit">
    <text evidence="9">Homodimer.</text>
</comment>
<evidence type="ECO:0000256" key="3">
    <source>
        <dbReference type="ARBA" id="ARBA00013080"/>
    </source>
</evidence>
<comment type="catalytic activity">
    <reaction evidence="8 9">
        <text>(2S,6S)-2,6-diaminopimelate = meso-2,6-diaminopimelate</text>
        <dbReference type="Rhea" id="RHEA:15393"/>
        <dbReference type="ChEBI" id="CHEBI:57609"/>
        <dbReference type="ChEBI" id="CHEBI:57791"/>
        <dbReference type="EC" id="5.1.1.7"/>
    </reaction>
</comment>
<dbReference type="Gene3D" id="3.10.310.10">
    <property type="entry name" value="Diaminopimelate Epimerase, Chain A, domain 1"/>
    <property type="match status" value="2"/>
</dbReference>
<dbReference type="Proteomes" id="UP000273982">
    <property type="component" value="Chromosome"/>
</dbReference>
<dbReference type="RefSeq" id="WP_124738030.1">
    <property type="nucleotide sequence ID" value="NZ_CP034086.1"/>
</dbReference>
<feature type="active site" description="Proton donor" evidence="9">
    <location>
        <position position="79"/>
    </location>
</feature>
<comment type="function">
    <text evidence="9">Catalyzes the stereoinversion of LL-2,6-diaminopimelate (L,L-DAP) to meso-diaminopimelate (meso-DAP), a precursor of L-lysine and an essential component of the bacterial peptidoglycan.</text>
</comment>
<feature type="active site" description="Proton acceptor" evidence="9">
    <location>
        <position position="223"/>
    </location>
</feature>
<feature type="binding site" evidence="9">
    <location>
        <position position="196"/>
    </location>
    <ligand>
        <name>substrate</name>
    </ligand>
</feature>
<dbReference type="GO" id="GO:0005829">
    <property type="term" value="C:cytosol"/>
    <property type="evidence" value="ECO:0007669"/>
    <property type="project" value="TreeGrafter"/>
</dbReference>
<dbReference type="Pfam" id="PF01678">
    <property type="entry name" value="DAP_epimerase"/>
    <property type="match status" value="2"/>
</dbReference>
<evidence type="ECO:0000256" key="1">
    <source>
        <dbReference type="ARBA" id="ARBA00005196"/>
    </source>
</evidence>
<name>A0A3G8M3C8_9HYPH</name>
<evidence type="ECO:0000256" key="7">
    <source>
        <dbReference type="ARBA" id="ARBA00023235"/>
    </source>
</evidence>
<feature type="binding site" evidence="9">
    <location>
        <begin position="224"/>
        <end position="225"/>
    </location>
    <ligand>
        <name>substrate</name>
    </ligand>
</feature>
<evidence type="ECO:0000256" key="2">
    <source>
        <dbReference type="ARBA" id="ARBA00010219"/>
    </source>
</evidence>
<feature type="site" description="Could be important to modulate the pK values of the two catalytic cysteine residues" evidence="9">
    <location>
        <position position="214"/>
    </location>
</feature>
<feature type="binding site" evidence="9">
    <location>
        <position position="50"/>
    </location>
    <ligand>
        <name>substrate</name>
    </ligand>
</feature>
<evidence type="ECO:0000256" key="9">
    <source>
        <dbReference type="HAMAP-Rule" id="MF_00197"/>
    </source>
</evidence>
<dbReference type="PANTHER" id="PTHR31689">
    <property type="entry name" value="DIAMINOPIMELATE EPIMERASE, CHLOROPLASTIC"/>
    <property type="match status" value="1"/>
</dbReference>
<protein>
    <recommendedName>
        <fullName evidence="3 9">Diaminopimelate epimerase</fullName>
        <shortName evidence="9">DAP epimerase</shortName>
        <ecNumber evidence="3 9">5.1.1.7</ecNumber>
    </recommendedName>
    <alternativeName>
        <fullName evidence="9">PLP-independent amino acid racemase</fullName>
    </alternativeName>
</protein>
<dbReference type="KEGG" id="mros:EHO51_05385"/>
<evidence type="ECO:0000313" key="11">
    <source>
        <dbReference type="EMBL" id="AZG76207.1"/>
    </source>
</evidence>
<feature type="binding site" evidence="9">
    <location>
        <begin position="214"/>
        <end position="215"/>
    </location>
    <ligand>
        <name>substrate</name>
    </ligand>
</feature>
<feature type="site" description="Could be important to modulate the pK values of the two catalytic cysteine residues" evidence="9">
    <location>
        <position position="165"/>
    </location>
</feature>
<dbReference type="InterPro" id="IPR018510">
    <property type="entry name" value="DAP_epimerase_AS"/>
</dbReference>
<proteinExistence type="inferred from homology"/>
<dbReference type="NCBIfam" id="TIGR00652">
    <property type="entry name" value="DapF"/>
    <property type="match status" value="1"/>
</dbReference>
<dbReference type="PANTHER" id="PTHR31689:SF0">
    <property type="entry name" value="DIAMINOPIMELATE EPIMERASE"/>
    <property type="match status" value="1"/>
</dbReference>
<feature type="active site" evidence="10">
    <location>
        <position position="79"/>
    </location>
</feature>
<dbReference type="InterPro" id="IPR001653">
    <property type="entry name" value="DAP_epimerase_DapF"/>
</dbReference>
<evidence type="ECO:0000256" key="10">
    <source>
        <dbReference type="PROSITE-ProRule" id="PRU10125"/>
    </source>
</evidence>
<comment type="subcellular location">
    <subcellularLocation>
        <location evidence="9">Cytoplasm</location>
    </subcellularLocation>
</comment>
<dbReference type="SUPFAM" id="SSF54506">
    <property type="entry name" value="Diaminopimelate epimerase-like"/>
    <property type="match status" value="2"/>
</dbReference>
<keyword evidence="6 9" id="KW-0457">Lysine biosynthesis</keyword>
<dbReference type="GO" id="GO:0008837">
    <property type="term" value="F:diaminopimelate epimerase activity"/>
    <property type="evidence" value="ECO:0007669"/>
    <property type="project" value="UniProtKB-UniRule"/>
</dbReference>
<feature type="binding site" evidence="9">
    <location>
        <begin position="80"/>
        <end position="81"/>
    </location>
    <ligand>
        <name>substrate</name>
    </ligand>
</feature>
<accession>A0A3G8M3C8</accession>
<evidence type="ECO:0000256" key="5">
    <source>
        <dbReference type="ARBA" id="ARBA00022605"/>
    </source>
</evidence>
<comment type="similarity">
    <text evidence="2 9">Belongs to the diaminopimelate epimerase family.</text>
</comment>
<evidence type="ECO:0000256" key="4">
    <source>
        <dbReference type="ARBA" id="ARBA00022490"/>
    </source>
</evidence>
<dbReference type="FunFam" id="3.10.310.10:FF:000004">
    <property type="entry name" value="Diaminopimelate epimerase"/>
    <property type="match status" value="1"/>
</dbReference>